<sequence>MIDCFCLRLRITDFTNPEVMNLVLSCGRRRQQQRAKKTGKQVFVSYNIPRIESNLTLLIENRIKKEMELQPDKF</sequence>
<dbReference type="PANTHER" id="PTHR33559:SF1">
    <property type="entry name" value="PROTEASOME ASSEMBLY CHAPERONE 4"/>
    <property type="match status" value="1"/>
</dbReference>
<evidence type="ECO:0000313" key="2">
    <source>
        <dbReference type="Proteomes" id="UP000886611"/>
    </source>
</evidence>
<dbReference type="InterPro" id="IPR032157">
    <property type="entry name" value="PAC4"/>
</dbReference>
<feature type="non-terminal residue" evidence="1">
    <location>
        <position position="74"/>
    </location>
</feature>
<dbReference type="GO" id="GO:0043248">
    <property type="term" value="P:proteasome assembly"/>
    <property type="evidence" value="ECO:0007669"/>
    <property type="project" value="InterPro"/>
</dbReference>
<protein>
    <submittedName>
        <fullName evidence="1">PSMG4 protein</fullName>
    </submittedName>
</protein>
<reference evidence="1 2" key="1">
    <citation type="journal article" date="2021" name="Cell">
        <title>Tracing the genetic footprints of vertebrate landing in non-teleost ray-finned fishes.</title>
        <authorList>
            <person name="Bi X."/>
            <person name="Wang K."/>
            <person name="Yang L."/>
            <person name="Pan H."/>
            <person name="Jiang H."/>
            <person name="Wei Q."/>
            <person name="Fang M."/>
            <person name="Yu H."/>
            <person name="Zhu C."/>
            <person name="Cai Y."/>
            <person name="He Y."/>
            <person name="Gan X."/>
            <person name="Zeng H."/>
            <person name="Yu D."/>
            <person name="Zhu Y."/>
            <person name="Jiang H."/>
            <person name="Qiu Q."/>
            <person name="Yang H."/>
            <person name="Zhang Y.E."/>
            <person name="Wang W."/>
            <person name="Zhu M."/>
            <person name="He S."/>
            <person name="Zhang G."/>
        </authorList>
    </citation>
    <scope>NUCLEOTIDE SEQUENCE [LARGE SCALE GENOMIC DNA]</scope>
    <source>
        <strain evidence="1">Bchr_013</strain>
    </source>
</reference>
<dbReference type="EMBL" id="JAATIS010007298">
    <property type="protein sequence ID" value="KAG2458565.1"/>
    <property type="molecule type" value="Genomic_DNA"/>
</dbReference>
<keyword evidence="2" id="KW-1185">Reference proteome</keyword>
<comment type="caution">
    <text evidence="1">The sequence shown here is derived from an EMBL/GenBank/DDBJ whole genome shotgun (WGS) entry which is preliminary data.</text>
</comment>
<gene>
    <name evidence="1" type="primary">Psmg4</name>
    <name evidence="1" type="ORF">GTO96_0018204</name>
</gene>
<name>A0A8X7WZ89_POLSE</name>
<feature type="non-terminal residue" evidence="1">
    <location>
        <position position="1"/>
    </location>
</feature>
<organism evidence="1 2">
    <name type="scientific">Polypterus senegalus</name>
    <name type="common">Senegal bichir</name>
    <dbReference type="NCBI Taxonomy" id="55291"/>
    <lineage>
        <taxon>Eukaryota</taxon>
        <taxon>Metazoa</taxon>
        <taxon>Chordata</taxon>
        <taxon>Craniata</taxon>
        <taxon>Vertebrata</taxon>
        <taxon>Euteleostomi</taxon>
        <taxon>Actinopterygii</taxon>
        <taxon>Polypteriformes</taxon>
        <taxon>Polypteridae</taxon>
        <taxon>Polypterus</taxon>
    </lineage>
</organism>
<accession>A0A8X7WZ89</accession>
<dbReference type="Proteomes" id="UP000886611">
    <property type="component" value="Unassembled WGS sequence"/>
</dbReference>
<proteinExistence type="predicted"/>
<dbReference type="PANTHER" id="PTHR33559">
    <property type="entry name" value="PROTEASOME ASSEMBLY CHAPERONE 4"/>
    <property type="match status" value="1"/>
</dbReference>
<evidence type="ECO:0000313" key="1">
    <source>
        <dbReference type="EMBL" id="KAG2458565.1"/>
    </source>
</evidence>
<dbReference type="AlphaFoldDB" id="A0A8X7WZ89"/>